<dbReference type="GO" id="GO:0046856">
    <property type="term" value="P:phosphatidylinositol dephosphorylation"/>
    <property type="evidence" value="ECO:0007669"/>
    <property type="project" value="InterPro"/>
</dbReference>
<dbReference type="PANTHER" id="PTHR47039:SF1">
    <property type="entry name" value="INOSITOL POLYPHOSPHATE 5-PHOSPHATASE E"/>
    <property type="match status" value="1"/>
</dbReference>
<evidence type="ECO:0000313" key="4">
    <source>
        <dbReference type="EMBL" id="RWS13002.1"/>
    </source>
</evidence>
<dbReference type="EMBL" id="NCKU01000184">
    <property type="protein sequence ID" value="RWS16715.1"/>
    <property type="molecule type" value="Genomic_DNA"/>
</dbReference>
<protein>
    <submittedName>
        <fullName evidence="2">72 kDa inositol polyphosphate 5-phosphatase-like protein</fullName>
    </submittedName>
</protein>
<dbReference type="InterPro" id="IPR053321">
    <property type="entry name" value="IPP-5-Phosphatase_Type_IV"/>
</dbReference>
<dbReference type="GO" id="GO:0016791">
    <property type="term" value="F:phosphatase activity"/>
    <property type="evidence" value="ECO:0007669"/>
    <property type="project" value="InterPro"/>
</dbReference>
<dbReference type="EMBL" id="NCKU01003009">
    <property type="protein sequence ID" value="RWS08352.1"/>
    <property type="molecule type" value="Genomic_DNA"/>
</dbReference>
<name>A0A3S3RZP5_9ACAR</name>
<dbReference type="SMART" id="SM00128">
    <property type="entry name" value="IPPc"/>
    <property type="match status" value="1"/>
</dbReference>
<evidence type="ECO:0000259" key="1">
    <source>
        <dbReference type="SMART" id="SM00128"/>
    </source>
</evidence>
<reference evidence="2" key="2">
    <citation type="submission" date="2018-11" db="EMBL/GenBank/DDBJ databases">
        <title>Trombidioid mite genomics.</title>
        <authorList>
            <person name="Dong X."/>
        </authorList>
    </citation>
    <scope>NUCLEOTIDE SEQUENCE</scope>
    <source>
        <strain evidence="2">UoL-WK</strain>
    </source>
</reference>
<keyword evidence="6" id="KW-1185">Reference proteome</keyword>
<proteinExistence type="predicted"/>
<gene>
    <name evidence="4" type="ORF">B4U79_03398</name>
    <name evidence="2" type="ORF">B4U79_05907</name>
    <name evidence="3" type="ORF">B4U79_06865</name>
    <name evidence="5" type="ORF">B4U79_07600</name>
</gene>
<comment type="caution">
    <text evidence="2">The sequence shown here is derived from an EMBL/GenBank/DDBJ whole genome shotgun (WGS) entry which is preliminary data.</text>
</comment>
<dbReference type="EMBL" id="NCKU01001140">
    <property type="protein sequence ID" value="RWS12995.1"/>
    <property type="molecule type" value="Genomic_DNA"/>
</dbReference>
<dbReference type="InterPro" id="IPR036691">
    <property type="entry name" value="Endo/exonu/phosph_ase_sf"/>
</dbReference>
<dbReference type="EMBL" id="NCKU01001138">
    <property type="protein sequence ID" value="RWS13002.1"/>
    <property type="molecule type" value="Genomic_DNA"/>
</dbReference>
<dbReference type="OrthoDB" id="2248459at2759"/>
<evidence type="ECO:0000313" key="3">
    <source>
        <dbReference type="EMBL" id="RWS12995.1"/>
    </source>
</evidence>
<accession>A0A3S3RZP5</accession>
<sequence>MNKVNQLTKKEECEEDEYRALYEYIRDKLREEFCDRCLRVSIMRKIPTIEARSRSTARGYKEYLLKNENFERYFPNGTMTVFIVTWNKNSKDAPADITDLFLPQSVEYVPDLYAVGVQESANINDRQWEIEIQRTIGPSHVLLHSCSLGVLNLDIYIRRDLIWFCSMPEDDTHNTRTRCANMLKTKGAIGISFQLFGTTFLFMNSHFPAHESCLAERIEEYEKIVTSLDLPRNLLPLKARYNCEDVTGRFDCVFWFGDFNFRIEKPYMETIDLLKKENVNYLELLQYDQLDRSMKQNLVFKGFSEAAAITFPPTYKYEVNENRYDAALQRTPSYCDRVMYRMKRSGDIKCIQYKAVPQLKSSDHRPVYALFEVNLNPGRNLKSLNAGRFNREVGLEAIKRQAKLISEQNKNETIECVIN</sequence>
<evidence type="ECO:0000313" key="5">
    <source>
        <dbReference type="EMBL" id="RWS16715.1"/>
    </source>
</evidence>
<dbReference type="Gene3D" id="3.60.10.10">
    <property type="entry name" value="Endonuclease/exonuclease/phosphatase"/>
    <property type="match status" value="1"/>
</dbReference>
<dbReference type="Pfam" id="PF22669">
    <property type="entry name" value="Exo_endo_phos2"/>
    <property type="match status" value="1"/>
</dbReference>
<dbReference type="SUPFAM" id="SSF56219">
    <property type="entry name" value="DNase I-like"/>
    <property type="match status" value="1"/>
</dbReference>
<dbReference type="AlphaFoldDB" id="A0A3S3RZP5"/>
<reference evidence="2 6" key="1">
    <citation type="journal article" date="2018" name="Gigascience">
        <title>Genomes of trombidid mites reveal novel predicted allergens and laterally-transferred genes associated with secondary metabolism.</title>
        <authorList>
            <person name="Dong X."/>
            <person name="Chaisiri K."/>
            <person name="Xia D."/>
            <person name="Armstrong S.D."/>
            <person name="Fang Y."/>
            <person name="Donnelly M.J."/>
            <person name="Kadowaki T."/>
            <person name="McGarry J.W."/>
            <person name="Darby A.C."/>
            <person name="Makepeace B.L."/>
        </authorList>
    </citation>
    <scope>NUCLEOTIDE SEQUENCE [LARGE SCALE GENOMIC DNA]</scope>
    <source>
        <strain evidence="2">UoL-WK</strain>
    </source>
</reference>
<evidence type="ECO:0000313" key="6">
    <source>
        <dbReference type="Proteomes" id="UP000285301"/>
    </source>
</evidence>
<dbReference type="PANTHER" id="PTHR47039">
    <property type="entry name" value="INOSITOL POLYPHOSPHATE 5-PHOSPHATASE E"/>
    <property type="match status" value="1"/>
</dbReference>
<organism evidence="2 6">
    <name type="scientific">Dinothrombium tinctorium</name>
    <dbReference type="NCBI Taxonomy" id="1965070"/>
    <lineage>
        <taxon>Eukaryota</taxon>
        <taxon>Metazoa</taxon>
        <taxon>Ecdysozoa</taxon>
        <taxon>Arthropoda</taxon>
        <taxon>Chelicerata</taxon>
        <taxon>Arachnida</taxon>
        <taxon>Acari</taxon>
        <taxon>Acariformes</taxon>
        <taxon>Trombidiformes</taxon>
        <taxon>Prostigmata</taxon>
        <taxon>Anystina</taxon>
        <taxon>Parasitengona</taxon>
        <taxon>Trombidioidea</taxon>
        <taxon>Trombidiidae</taxon>
        <taxon>Dinothrombium</taxon>
    </lineage>
</organism>
<dbReference type="InterPro" id="IPR000300">
    <property type="entry name" value="IPPc"/>
</dbReference>
<feature type="domain" description="Inositol polyphosphate-related phosphatase" evidence="1">
    <location>
        <begin position="77"/>
        <end position="379"/>
    </location>
</feature>
<dbReference type="Proteomes" id="UP000285301">
    <property type="component" value="Unassembled WGS sequence"/>
</dbReference>
<evidence type="ECO:0000313" key="2">
    <source>
        <dbReference type="EMBL" id="RWS08352.1"/>
    </source>
</evidence>
<dbReference type="STRING" id="1965070.A0A3S3RZP5"/>